<protein>
    <recommendedName>
        <fullName evidence="2">Luciferase-like domain-containing protein</fullName>
    </recommendedName>
</protein>
<name>A0A381SRD9_9ZZZZ</name>
<reference evidence="3" key="1">
    <citation type="submission" date="2018-05" db="EMBL/GenBank/DDBJ databases">
        <authorList>
            <person name="Lanie J.A."/>
            <person name="Ng W.-L."/>
            <person name="Kazmierczak K.M."/>
            <person name="Andrzejewski T.M."/>
            <person name="Davidsen T.M."/>
            <person name="Wayne K.J."/>
            <person name="Tettelin H."/>
            <person name="Glass J.I."/>
            <person name="Rusch D."/>
            <person name="Podicherti R."/>
            <person name="Tsui H.-C.T."/>
            <person name="Winkler M.E."/>
        </authorList>
    </citation>
    <scope>NUCLEOTIDE SEQUENCE</scope>
</reference>
<dbReference type="PANTHER" id="PTHR43244:SF1">
    <property type="entry name" value="5,10-METHYLENETETRAHYDROMETHANOPTERIN REDUCTASE"/>
    <property type="match status" value="1"/>
</dbReference>
<dbReference type="InterPro" id="IPR036661">
    <property type="entry name" value="Luciferase-like_sf"/>
</dbReference>
<dbReference type="GO" id="GO:0016705">
    <property type="term" value="F:oxidoreductase activity, acting on paired donors, with incorporation or reduction of molecular oxygen"/>
    <property type="evidence" value="ECO:0007669"/>
    <property type="project" value="InterPro"/>
</dbReference>
<dbReference type="Pfam" id="PF00296">
    <property type="entry name" value="Bac_luciferase"/>
    <property type="match status" value="1"/>
</dbReference>
<dbReference type="CDD" id="cd01097">
    <property type="entry name" value="Tetrahydromethanopterin_reductase"/>
    <property type="match status" value="1"/>
</dbReference>
<sequence>MRTAIQLAAEAGPWTELVEYVTEAERLGVDCCWVAEAWGGDAASPIAALSQHTDRMIFGSGIFQVGARSAANTAMVALTLQRVTGDRFMLGLGASGPQVVEGLHGVPFARPLTRMRETIEVIRMAEAGERLSYDGEEITLPRPGGEGKAIRLALRPDGDPLRIYLASLSPRMLELTGEVADGWLGTSFVPEGAQPSFDALTVGAARAGRTLDDLDLCQGAEVAFADDPGDLAGMVAARKPGLAFSLGGMGSAETNFYNDAYARQGYADVAAESQALWVDGRRDEAAAVIPDEMVLATSLIGTEEMVGARLWAWQAVGIDQVRLYPAGSTLEERLSTLGRALDLVADLESGP</sequence>
<evidence type="ECO:0000259" key="2">
    <source>
        <dbReference type="Pfam" id="PF00296"/>
    </source>
</evidence>
<dbReference type="PANTHER" id="PTHR43244">
    <property type="match status" value="1"/>
</dbReference>
<keyword evidence="1" id="KW-0560">Oxidoreductase</keyword>
<proteinExistence type="predicted"/>
<dbReference type="AlphaFoldDB" id="A0A381SRD9"/>
<evidence type="ECO:0000256" key="1">
    <source>
        <dbReference type="ARBA" id="ARBA00023002"/>
    </source>
</evidence>
<organism evidence="3">
    <name type="scientific">marine metagenome</name>
    <dbReference type="NCBI Taxonomy" id="408172"/>
    <lineage>
        <taxon>unclassified sequences</taxon>
        <taxon>metagenomes</taxon>
        <taxon>ecological metagenomes</taxon>
    </lineage>
</organism>
<dbReference type="SUPFAM" id="SSF51679">
    <property type="entry name" value="Bacterial luciferase-like"/>
    <property type="match status" value="1"/>
</dbReference>
<dbReference type="InterPro" id="IPR050564">
    <property type="entry name" value="F420-G6PD/mer"/>
</dbReference>
<dbReference type="Gene3D" id="3.20.20.30">
    <property type="entry name" value="Luciferase-like domain"/>
    <property type="match status" value="1"/>
</dbReference>
<evidence type="ECO:0000313" key="3">
    <source>
        <dbReference type="EMBL" id="SVA06595.1"/>
    </source>
</evidence>
<accession>A0A381SRD9</accession>
<dbReference type="InterPro" id="IPR011251">
    <property type="entry name" value="Luciferase-like_dom"/>
</dbReference>
<gene>
    <name evidence="3" type="ORF">METZ01_LOCUS59449</name>
</gene>
<dbReference type="EMBL" id="UINC01003470">
    <property type="protein sequence ID" value="SVA06595.1"/>
    <property type="molecule type" value="Genomic_DNA"/>
</dbReference>
<feature type="domain" description="Luciferase-like" evidence="2">
    <location>
        <begin position="9"/>
        <end position="320"/>
    </location>
</feature>